<reference evidence="1 2" key="1">
    <citation type="journal article" date="2012" name="J. Bacteriol.">
        <title>Complete genome sequence of the B12-producing Shimwellia blattae strain DSM 4481, isolated from a cockroach.</title>
        <authorList>
            <person name="Brzuszkiewicz E."/>
            <person name="Waschkowitz T."/>
            <person name="Wiezer A."/>
            <person name="Daniel R."/>
        </authorList>
    </citation>
    <scope>NUCLEOTIDE SEQUENCE [LARGE SCALE GENOMIC DNA]</scope>
    <source>
        <strain evidence="2">ATCC 29907 / DSM 4481 / JCM 1650 / NBRC 105725 / CDC 9005-74</strain>
    </source>
</reference>
<keyword evidence="2" id="KW-1185">Reference proteome</keyword>
<dbReference type="InterPro" id="IPR036745">
    <property type="entry name" value="PolIII_theta_sf"/>
</dbReference>
<evidence type="ECO:0000313" key="2">
    <source>
        <dbReference type="Proteomes" id="UP000001955"/>
    </source>
</evidence>
<dbReference type="AlphaFoldDB" id="I2BEJ3"/>
<dbReference type="GO" id="GO:0003887">
    <property type="term" value="F:DNA-directed DNA polymerase activity"/>
    <property type="evidence" value="ECO:0007669"/>
    <property type="project" value="InterPro"/>
</dbReference>
<dbReference type="KEGG" id="ebt:EBL_c39190"/>
<accession>K6UTU1</accession>
<organism evidence="1 2">
    <name type="scientific">Shimwellia blattae (strain ATCC 29907 / DSM 4481 / JCM 1650 / NBRC 105725 / CDC 9005-74)</name>
    <name type="common">Escherichia blattae</name>
    <dbReference type="NCBI Taxonomy" id="630626"/>
    <lineage>
        <taxon>Bacteria</taxon>
        <taxon>Pseudomonadati</taxon>
        <taxon>Pseudomonadota</taxon>
        <taxon>Gammaproteobacteria</taxon>
        <taxon>Enterobacterales</taxon>
        <taxon>Enterobacteriaceae</taxon>
        <taxon>Shimwellia</taxon>
    </lineage>
</organism>
<dbReference type="EMBL" id="CP001560">
    <property type="protein sequence ID" value="AFJ48947.1"/>
    <property type="molecule type" value="Genomic_DNA"/>
</dbReference>
<sequence length="69" mass="7912">MAVLGGNANSLINKMVDFRASTQAFMEYLGKSTEQNDATESIPPDKIPMYLERLEHYRAIYKNKDKQTK</sequence>
<dbReference type="GO" id="GO:0006260">
    <property type="term" value="P:DNA replication"/>
    <property type="evidence" value="ECO:0007669"/>
    <property type="project" value="InterPro"/>
</dbReference>
<accession>I2BEJ3</accession>
<dbReference type="Proteomes" id="UP000001955">
    <property type="component" value="Chromosome"/>
</dbReference>
<dbReference type="OrthoDB" id="6578324at2"/>
<dbReference type="RefSeq" id="WP_002442549.1">
    <property type="nucleotide sequence ID" value="NC_017910.1"/>
</dbReference>
<proteinExistence type="predicted"/>
<dbReference type="Gene3D" id="1.20.58.250">
    <property type="entry name" value="DNA polymerase III-theta"/>
    <property type="match status" value="1"/>
</dbReference>
<protein>
    <submittedName>
        <fullName evidence="1">Sensor protein BaeS</fullName>
    </submittedName>
</protein>
<evidence type="ECO:0000313" key="1">
    <source>
        <dbReference type="EMBL" id="AFJ48947.1"/>
    </source>
</evidence>
<name>I2BEJ3_SHIBC</name>
<gene>
    <name evidence="1" type="ordered locus">EBL_c39190</name>
</gene>
<dbReference type="HOGENOM" id="CLU_185147_0_0_6"/>
<dbReference type="GO" id="GO:0003677">
    <property type="term" value="F:DNA binding"/>
    <property type="evidence" value="ECO:0007669"/>
    <property type="project" value="InterPro"/>
</dbReference>